<reference evidence="2 3" key="1">
    <citation type="submission" date="2021-06" db="EMBL/GenBank/DDBJ databases">
        <title>Microbial metabolic specificity influences pelagic lipid remineralization.</title>
        <authorList>
            <person name="Behrendt L."/>
            <person name="Hunter J.E."/>
            <person name="Alcolombri U."/>
            <person name="Smriga S."/>
            <person name="Mincer T."/>
            <person name="Lowenstein D.P."/>
            <person name="Peaudecerf F.J."/>
            <person name="Fernandez V.I."/>
            <person name="Fredricks H."/>
            <person name="Almblad H."/>
            <person name="Harrison J.J."/>
            <person name="Stocker R."/>
            <person name="Van Mooy B.A.S."/>
        </authorList>
    </citation>
    <scope>NUCLEOTIDE SEQUENCE [LARGE SCALE GENOMIC DNA]</scope>
    <source>
        <strain evidence="2 3">A252</strain>
        <plasmid evidence="2 3">megaplasmid</plasmid>
    </source>
</reference>
<evidence type="ECO:0000313" key="3">
    <source>
        <dbReference type="Proteomes" id="UP000683436"/>
    </source>
</evidence>
<keyword evidence="2" id="KW-0614">Plasmid</keyword>
<feature type="region of interest" description="Disordered" evidence="1">
    <location>
        <begin position="291"/>
        <end position="379"/>
    </location>
</feature>
<dbReference type="RefSeq" id="WP_216707319.1">
    <property type="nucleotide sequence ID" value="NZ_CP076684.1"/>
</dbReference>
<proteinExistence type="predicted"/>
<name>A0ABX8J2Z5_9GAMM</name>
<evidence type="ECO:0000256" key="1">
    <source>
        <dbReference type="SAM" id="MobiDB-lite"/>
    </source>
</evidence>
<feature type="compositionally biased region" description="Polar residues" evidence="1">
    <location>
        <begin position="332"/>
        <end position="343"/>
    </location>
</feature>
<gene>
    <name evidence="2" type="ORF">KQ248_22955</name>
</gene>
<dbReference type="NCBIfam" id="TIGR03764">
    <property type="entry name" value="ICE_PFGI_1_parB"/>
    <property type="match status" value="1"/>
</dbReference>
<feature type="compositionally biased region" description="Low complexity" evidence="1">
    <location>
        <begin position="305"/>
        <end position="326"/>
    </location>
</feature>
<geneLocation type="plasmid" evidence="2 3">
    <name>megaplasmid</name>
</geneLocation>
<keyword evidence="3" id="KW-1185">Reference proteome</keyword>
<dbReference type="InterPro" id="IPR022304">
    <property type="entry name" value="ICE_PFGI_1_ParB"/>
</dbReference>
<protein>
    <submittedName>
        <fullName evidence="2">ParB family protein</fullName>
    </submittedName>
</protein>
<feature type="compositionally biased region" description="Basic and acidic residues" evidence="1">
    <location>
        <begin position="344"/>
        <end position="354"/>
    </location>
</feature>
<evidence type="ECO:0000313" key="2">
    <source>
        <dbReference type="EMBL" id="QWV19489.1"/>
    </source>
</evidence>
<sequence length="536" mass="58795">MAKNKKLDIQQIGNKLLSPGFAGRNAPHENVAPSDPVADTPMVLTLDQLRPYDKNPRINKNPKYDEIKESIRARGLDQIPGITRRPGEEFYIIRDGGNTRLSILNELWLETRDDRFFRLNVLYRPWQGEIRALTGHLAENDVRGGLSLIERALGVEAARAEYEQAEGGPISQRELSRRLKADGYPISNSHISRMQDVIRYLLPAIPQVLYAGLGIDPAVKLIGLRKAAEAAWAKHKPGAENEFDEVFIEALSAFNENEDTLNFQRVLDELTGQMSDALGVDYNLISLDIQEESSKSRRPEPTVVPPTDADAPAPHSVESGEAVGATGEEETNAQPGSDSNQQHGEPESASEKIDPAVTKAGRAKKKESSATGDAPTSPVGAVHLDIWHIDQSRDEPNELRVEILELVRGIAAEAGLPDNFHSIEGGIGFHYARPWNDQPEDLSNTALSTLMLIESLSGVYAVVQESLEAGTAQAEGLMEFQFSAHLGQLLMGHPAEVSEGTPSSSGRLSDAAVIKLFRVIRLARRLIDLDSDLRQE</sequence>
<dbReference type="Proteomes" id="UP000683436">
    <property type="component" value="Plasmid megaplasmid"/>
</dbReference>
<feature type="region of interest" description="Disordered" evidence="1">
    <location>
        <begin position="19"/>
        <end position="38"/>
    </location>
</feature>
<accession>A0ABX8J2Z5</accession>
<dbReference type="EMBL" id="CP076684">
    <property type="protein sequence ID" value="QWV19489.1"/>
    <property type="molecule type" value="Genomic_DNA"/>
</dbReference>
<organism evidence="2 3">
    <name type="scientific">Stutzerimonas zhaodongensis</name>
    <dbReference type="NCBI Taxonomy" id="1176257"/>
    <lineage>
        <taxon>Bacteria</taxon>
        <taxon>Pseudomonadati</taxon>
        <taxon>Pseudomonadota</taxon>
        <taxon>Gammaproteobacteria</taxon>
        <taxon>Pseudomonadales</taxon>
        <taxon>Pseudomonadaceae</taxon>
        <taxon>Stutzerimonas</taxon>
    </lineage>
</organism>